<dbReference type="InterPro" id="IPR002123">
    <property type="entry name" value="Plipid/glycerol_acylTrfase"/>
</dbReference>
<evidence type="ECO:0000313" key="8">
    <source>
        <dbReference type="EMBL" id="BBB33264.1"/>
    </source>
</evidence>
<keyword evidence="6" id="KW-0812">Transmembrane</keyword>
<protein>
    <submittedName>
        <fullName evidence="8">1-acyl-sn-glycerol-3-phosphate acyltransferase</fullName>
        <ecNumber evidence="8">2.3.1.51</ecNumber>
    </submittedName>
</protein>
<sequence>MKKIRSLILWISGGTVFFFSMNIILICTYFFKEETYDPVVKVLLKAILRACGIKVKVEGLENIDENKTYLYMANHVNIFDIPILGAYLPRSIRGIEAEEQFKWPLFGWVITRAGNIPINREDPRLAIKAINRGIERLKNGKSLVILPEGHRTLDGNLREFKKLPFKMAKRSGVDLVPLALCNLFEIKHKGSWIINPGTVTLKIGKPISKEKINSMTPEELRDYVKEIIQKMLEEK</sequence>
<dbReference type="KEGG" id="thyd:TTHT_1802"/>
<dbReference type="AlphaFoldDB" id="A0A7R6PIK3"/>
<dbReference type="SMART" id="SM00563">
    <property type="entry name" value="PlsC"/>
    <property type="match status" value="1"/>
</dbReference>
<dbReference type="CDD" id="cd07989">
    <property type="entry name" value="LPLAT_AGPAT-like"/>
    <property type="match status" value="1"/>
</dbReference>
<keyword evidence="4" id="KW-0443">Lipid metabolism</keyword>
<evidence type="ECO:0000256" key="3">
    <source>
        <dbReference type="ARBA" id="ARBA00022679"/>
    </source>
</evidence>
<evidence type="ECO:0000256" key="6">
    <source>
        <dbReference type="SAM" id="Phobius"/>
    </source>
</evidence>
<name>A0A7R6PIK3_9BACT</name>
<evidence type="ECO:0000256" key="2">
    <source>
        <dbReference type="ARBA" id="ARBA00022516"/>
    </source>
</evidence>
<feature type="domain" description="Phospholipid/glycerol acyltransferase" evidence="7">
    <location>
        <begin position="69"/>
        <end position="183"/>
    </location>
</feature>
<keyword evidence="6" id="KW-1133">Transmembrane helix</keyword>
<evidence type="ECO:0000313" key="9">
    <source>
        <dbReference type="Proteomes" id="UP000595564"/>
    </source>
</evidence>
<comment type="pathway">
    <text evidence="1">Lipid metabolism.</text>
</comment>
<keyword evidence="9" id="KW-1185">Reference proteome</keyword>
<keyword evidence="5 8" id="KW-0012">Acyltransferase</keyword>
<dbReference type="EC" id="2.3.1.51" evidence="8"/>
<dbReference type="GO" id="GO:0006654">
    <property type="term" value="P:phosphatidic acid biosynthetic process"/>
    <property type="evidence" value="ECO:0007669"/>
    <property type="project" value="TreeGrafter"/>
</dbReference>
<dbReference type="EMBL" id="AP017470">
    <property type="protein sequence ID" value="BBB33264.1"/>
    <property type="molecule type" value="Genomic_DNA"/>
</dbReference>
<gene>
    <name evidence="8" type="ORF">TTHT_1802</name>
</gene>
<organism evidence="8 9">
    <name type="scientific">Thermotomaculum hydrothermale</name>
    <dbReference type="NCBI Taxonomy" id="981385"/>
    <lineage>
        <taxon>Bacteria</taxon>
        <taxon>Pseudomonadati</taxon>
        <taxon>Acidobacteriota</taxon>
        <taxon>Holophagae</taxon>
        <taxon>Thermotomaculales</taxon>
        <taxon>Thermotomaculaceae</taxon>
        <taxon>Thermotomaculum</taxon>
    </lineage>
</organism>
<dbReference type="PANTHER" id="PTHR10434">
    <property type="entry name" value="1-ACYL-SN-GLYCEROL-3-PHOSPHATE ACYLTRANSFERASE"/>
    <property type="match status" value="1"/>
</dbReference>
<dbReference type="SUPFAM" id="SSF69593">
    <property type="entry name" value="Glycerol-3-phosphate (1)-acyltransferase"/>
    <property type="match status" value="1"/>
</dbReference>
<dbReference type="GO" id="GO:0003841">
    <property type="term" value="F:1-acylglycerol-3-phosphate O-acyltransferase activity"/>
    <property type="evidence" value="ECO:0007669"/>
    <property type="project" value="UniProtKB-EC"/>
</dbReference>
<evidence type="ECO:0000256" key="1">
    <source>
        <dbReference type="ARBA" id="ARBA00005189"/>
    </source>
</evidence>
<dbReference type="Pfam" id="PF01553">
    <property type="entry name" value="Acyltransferase"/>
    <property type="match status" value="1"/>
</dbReference>
<feature type="transmembrane region" description="Helical" evidence="6">
    <location>
        <begin position="7"/>
        <end position="31"/>
    </location>
</feature>
<evidence type="ECO:0000259" key="7">
    <source>
        <dbReference type="SMART" id="SM00563"/>
    </source>
</evidence>
<keyword evidence="6" id="KW-0472">Membrane</keyword>
<dbReference type="Proteomes" id="UP000595564">
    <property type="component" value="Chromosome"/>
</dbReference>
<keyword evidence="3 8" id="KW-0808">Transferase</keyword>
<proteinExistence type="predicted"/>
<dbReference type="PANTHER" id="PTHR10434:SF64">
    <property type="entry name" value="1-ACYL-SN-GLYCEROL-3-PHOSPHATE ACYLTRANSFERASE-RELATED"/>
    <property type="match status" value="1"/>
</dbReference>
<reference evidence="8 9" key="1">
    <citation type="journal article" date="2012" name="Extremophiles">
        <title>Thermotomaculum hydrothermale gen. nov., sp. nov., a novel heterotrophic thermophile within the phylum Acidobacteria from a deep-sea hydrothermal vent chimney in the Southern Okinawa Trough.</title>
        <authorList>
            <person name="Izumi H."/>
            <person name="Nunoura T."/>
            <person name="Miyazaki M."/>
            <person name="Mino S."/>
            <person name="Toki T."/>
            <person name="Takai K."/>
            <person name="Sako Y."/>
            <person name="Sawabe T."/>
            <person name="Nakagawa S."/>
        </authorList>
    </citation>
    <scope>NUCLEOTIDE SEQUENCE [LARGE SCALE GENOMIC DNA]</scope>
    <source>
        <strain evidence="8 9">AC55</strain>
    </source>
</reference>
<evidence type="ECO:0000256" key="5">
    <source>
        <dbReference type="ARBA" id="ARBA00023315"/>
    </source>
</evidence>
<accession>A0A7R6PIK3</accession>
<evidence type="ECO:0000256" key="4">
    <source>
        <dbReference type="ARBA" id="ARBA00023098"/>
    </source>
</evidence>
<keyword evidence="2" id="KW-0444">Lipid biosynthesis</keyword>
<dbReference type="RefSeq" id="WP_201327571.1">
    <property type="nucleotide sequence ID" value="NZ_AP017470.1"/>
</dbReference>